<feature type="transmembrane region" description="Helical" evidence="2">
    <location>
        <begin position="6"/>
        <end position="25"/>
    </location>
</feature>
<dbReference type="EMBL" id="AP023355">
    <property type="protein sequence ID" value="BCJ36056.1"/>
    <property type="molecule type" value="Genomic_DNA"/>
</dbReference>
<accession>A0A7R7DQU8</accession>
<reference evidence="3 4" key="1">
    <citation type="submission" date="2020-08" db="EMBL/GenBank/DDBJ databases">
        <title>Whole genome shotgun sequence of Actinocatenispora thailandica NBRC 105041.</title>
        <authorList>
            <person name="Komaki H."/>
            <person name="Tamura T."/>
        </authorList>
    </citation>
    <scope>NUCLEOTIDE SEQUENCE [LARGE SCALE GENOMIC DNA]</scope>
    <source>
        <strain evidence="3 4">NBRC 105041</strain>
    </source>
</reference>
<name>A0A7R7DQU8_9ACTN</name>
<dbReference type="AlphaFoldDB" id="A0A7R7DQU8"/>
<proteinExistence type="predicted"/>
<dbReference type="KEGG" id="atl:Athai_35590"/>
<organism evidence="3 4">
    <name type="scientific">Actinocatenispora thailandica</name>
    <dbReference type="NCBI Taxonomy" id="227318"/>
    <lineage>
        <taxon>Bacteria</taxon>
        <taxon>Bacillati</taxon>
        <taxon>Actinomycetota</taxon>
        <taxon>Actinomycetes</taxon>
        <taxon>Micromonosporales</taxon>
        <taxon>Micromonosporaceae</taxon>
        <taxon>Actinocatenispora</taxon>
    </lineage>
</organism>
<evidence type="ECO:0000256" key="2">
    <source>
        <dbReference type="SAM" id="Phobius"/>
    </source>
</evidence>
<keyword evidence="4" id="KW-1185">Reference proteome</keyword>
<evidence type="ECO:0000256" key="1">
    <source>
        <dbReference type="SAM" id="MobiDB-lite"/>
    </source>
</evidence>
<evidence type="ECO:0000313" key="3">
    <source>
        <dbReference type="EMBL" id="BCJ36056.1"/>
    </source>
</evidence>
<evidence type="ECO:0000313" key="4">
    <source>
        <dbReference type="Proteomes" id="UP000611640"/>
    </source>
</evidence>
<protein>
    <recommendedName>
        <fullName evidence="5">DUF2007 domain-containing protein</fullName>
    </recommendedName>
</protein>
<dbReference type="RefSeq" id="WP_203962479.1">
    <property type="nucleotide sequence ID" value="NZ_AP023355.1"/>
</dbReference>
<gene>
    <name evidence="3" type="ORF">Athai_35590</name>
</gene>
<keyword evidence="2" id="KW-1133">Transmembrane helix</keyword>
<feature type="region of interest" description="Disordered" evidence="1">
    <location>
        <begin position="34"/>
        <end position="64"/>
    </location>
</feature>
<sequence>MPAPVSILIAFGLIAGLAIVLRWTYGSDLTERRYHVSPNDDDPAVPTPDGPPLATPPVPDGTHEAIEPAAQDQVVDAPESADEGYGLLRTVLVTENKRQATLVREVLADAGIRSTVSAEGASSRVMVFVDQLDKARRLVG</sequence>
<keyword evidence="2" id="KW-0472">Membrane</keyword>
<feature type="compositionally biased region" description="Pro residues" evidence="1">
    <location>
        <begin position="45"/>
        <end position="59"/>
    </location>
</feature>
<evidence type="ECO:0008006" key="5">
    <source>
        <dbReference type="Google" id="ProtNLM"/>
    </source>
</evidence>
<keyword evidence="2" id="KW-0812">Transmembrane</keyword>
<dbReference type="Proteomes" id="UP000611640">
    <property type="component" value="Chromosome"/>
</dbReference>